<name>A0A315E6F5_9BURK</name>
<evidence type="ECO:0000256" key="7">
    <source>
        <dbReference type="SAM" id="Phobius"/>
    </source>
</evidence>
<feature type="transmembrane region" description="Helical" evidence="7">
    <location>
        <begin position="171"/>
        <end position="188"/>
    </location>
</feature>
<evidence type="ECO:0000256" key="2">
    <source>
        <dbReference type="ARBA" id="ARBA00005262"/>
    </source>
</evidence>
<comment type="caution">
    <text evidence="8">The sequence shown here is derived from an EMBL/GenBank/DDBJ whole genome shotgun (WGS) entry which is preliminary data.</text>
</comment>
<proteinExistence type="inferred from homology"/>
<dbReference type="Pfam" id="PF02417">
    <property type="entry name" value="Chromate_transp"/>
    <property type="match status" value="1"/>
</dbReference>
<evidence type="ECO:0000256" key="1">
    <source>
        <dbReference type="ARBA" id="ARBA00004651"/>
    </source>
</evidence>
<evidence type="ECO:0000256" key="5">
    <source>
        <dbReference type="ARBA" id="ARBA00022989"/>
    </source>
</evidence>
<comment type="similarity">
    <text evidence="2">Belongs to the chromate ion transporter (CHR) (TC 2.A.51) family.</text>
</comment>
<dbReference type="InterPro" id="IPR003370">
    <property type="entry name" value="Chromate_transpt"/>
</dbReference>
<gene>
    <name evidence="8" type="ORF">B9Z37_12375</name>
</gene>
<dbReference type="AlphaFoldDB" id="A0A315E6F5"/>
<evidence type="ECO:0000256" key="6">
    <source>
        <dbReference type="ARBA" id="ARBA00023136"/>
    </source>
</evidence>
<dbReference type="PANTHER" id="PTHR43663:SF1">
    <property type="entry name" value="CHROMATE TRANSPORTER"/>
    <property type="match status" value="1"/>
</dbReference>
<keyword evidence="5 7" id="KW-1133">Transmembrane helix</keyword>
<dbReference type="GO" id="GO:0005886">
    <property type="term" value="C:plasma membrane"/>
    <property type="evidence" value="ECO:0007669"/>
    <property type="project" value="UniProtKB-SubCell"/>
</dbReference>
<feature type="transmembrane region" description="Helical" evidence="7">
    <location>
        <begin position="20"/>
        <end position="38"/>
    </location>
</feature>
<keyword evidence="9" id="KW-1185">Reference proteome</keyword>
<evidence type="ECO:0000313" key="9">
    <source>
        <dbReference type="Proteomes" id="UP000250790"/>
    </source>
</evidence>
<protein>
    <submittedName>
        <fullName evidence="8">Chromate transporter</fullName>
    </submittedName>
</protein>
<evidence type="ECO:0000313" key="8">
    <source>
        <dbReference type="EMBL" id="PUE52941.1"/>
    </source>
</evidence>
<dbReference type="RefSeq" id="WP_108313305.1">
    <property type="nucleotide sequence ID" value="NZ_NESN01000004.1"/>
</dbReference>
<evidence type="ECO:0000256" key="4">
    <source>
        <dbReference type="ARBA" id="ARBA00022692"/>
    </source>
</evidence>
<reference evidence="8 9" key="1">
    <citation type="submission" date="2017-04" db="EMBL/GenBank/DDBJ databases">
        <title>Unexpected and diverse lifestyles within the genus Limnohabitans.</title>
        <authorList>
            <person name="Kasalicky V."/>
            <person name="Mehrshad M."/>
            <person name="Andrei S.-A."/>
            <person name="Salcher M."/>
            <person name="Kratochvilova H."/>
            <person name="Simek K."/>
            <person name="Ghai R."/>
        </authorList>
    </citation>
    <scope>NUCLEOTIDE SEQUENCE [LARGE SCALE GENOMIC DNA]</scope>
    <source>
        <strain evidence="8 9">II-B4</strain>
    </source>
</reference>
<dbReference type="EMBL" id="NESN01000004">
    <property type="protein sequence ID" value="PUE52941.1"/>
    <property type="molecule type" value="Genomic_DNA"/>
</dbReference>
<organism evidence="8 9">
    <name type="scientific">Limnohabitans parvus II-B4</name>
    <dbReference type="NCBI Taxonomy" id="1293052"/>
    <lineage>
        <taxon>Bacteria</taxon>
        <taxon>Pseudomonadati</taxon>
        <taxon>Pseudomonadota</taxon>
        <taxon>Betaproteobacteria</taxon>
        <taxon>Burkholderiales</taxon>
        <taxon>Comamonadaceae</taxon>
        <taxon>Limnohabitans</taxon>
    </lineage>
</organism>
<dbReference type="OrthoDB" id="8596378at2"/>
<sequence length="201" mass="21060">MPPMPETAPLNQPRSKTDLFVSFTLLALQGFGGVLAVVQRELVEKKRWMTREQFVEDWAVAQIMPGPNVVNLSLMIGGRYFGLPGALAGLAGMLAAPLVVVLLLAVAFGGVSDAFWAQGALRGMGAVSAGLIAAVGLKLIGALRNNLMGMPVCIALATASFVGVGLLRWPLAYVLLGTGLVACGWAYLQLARQATRDGEAP</sequence>
<feature type="transmembrane region" description="Helical" evidence="7">
    <location>
        <begin position="81"/>
        <end position="108"/>
    </location>
</feature>
<comment type="subcellular location">
    <subcellularLocation>
        <location evidence="1">Cell membrane</location>
        <topology evidence="1">Multi-pass membrane protein</topology>
    </subcellularLocation>
</comment>
<keyword evidence="6 7" id="KW-0472">Membrane</keyword>
<accession>A0A315E6F5</accession>
<keyword evidence="4 7" id="KW-0812">Transmembrane</keyword>
<dbReference type="PANTHER" id="PTHR43663">
    <property type="entry name" value="CHROMATE TRANSPORT PROTEIN-RELATED"/>
    <property type="match status" value="1"/>
</dbReference>
<dbReference type="Proteomes" id="UP000250790">
    <property type="component" value="Unassembled WGS sequence"/>
</dbReference>
<feature type="transmembrane region" description="Helical" evidence="7">
    <location>
        <begin position="120"/>
        <end position="140"/>
    </location>
</feature>
<dbReference type="GO" id="GO:0015109">
    <property type="term" value="F:chromate transmembrane transporter activity"/>
    <property type="evidence" value="ECO:0007669"/>
    <property type="project" value="InterPro"/>
</dbReference>
<dbReference type="InterPro" id="IPR052518">
    <property type="entry name" value="CHR_Transporter"/>
</dbReference>
<keyword evidence="3" id="KW-1003">Cell membrane</keyword>
<evidence type="ECO:0000256" key="3">
    <source>
        <dbReference type="ARBA" id="ARBA00022475"/>
    </source>
</evidence>